<keyword evidence="1" id="KW-0472">Membrane</keyword>
<protein>
    <recommendedName>
        <fullName evidence="4">DUF3792 domain-containing protein</fullName>
    </recommendedName>
</protein>
<reference evidence="2" key="1">
    <citation type="submission" date="2023-01" db="EMBL/GenBank/DDBJ databases">
        <title>Human gut microbiome strain richness.</title>
        <authorList>
            <person name="Chen-Liaw A."/>
        </authorList>
    </citation>
    <scope>NUCLEOTIDE SEQUENCE</scope>
    <source>
        <strain evidence="2">D55st1_G4_D55t1_190419</strain>
    </source>
</reference>
<sequence>MKSNSTMKVSGILMILFGIVYAILTIMAYTGSVQGLLPGHESQEVMVAVLSAAVALLALIGGICAVMGNKPVSKVIGFVFAAVGLVSLIYLQFTQNAFNIADCIAMVLGVMLFTSAKE</sequence>
<gene>
    <name evidence="2" type="ORF">POG00_00765</name>
</gene>
<keyword evidence="1" id="KW-1133">Transmembrane helix</keyword>
<dbReference type="EMBL" id="JAQNCK010000002">
    <property type="protein sequence ID" value="MDC0827235.1"/>
    <property type="molecule type" value="Genomic_DNA"/>
</dbReference>
<comment type="caution">
    <text evidence="2">The sequence shown here is derived from an EMBL/GenBank/DDBJ whole genome shotgun (WGS) entry which is preliminary data.</text>
</comment>
<name>A0AAW6FP21_9FIRM</name>
<feature type="transmembrane region" description="Helical" evidence="1">
    <location>
        <begin position="75"/>
        <end position="91"/>
    </location>
</feature>
<proteinExistence type="predicted"/>
<keyword evidence="1" id="KW-0812">Transmembrane</keyword>
<dbReference type="AlphaFoldDB" id="A0AAW6FP21"/>
<feature type="transmembrane region" description="Helical" evidence="1">
    <location>
        <begin position="97"/>
        <end position="116"/>
    </location>
</feature>
<organism evidence="2 3">
    <name type="scientific">Faecalitalea cylindroides</name>
    <dbReference type="NCBI Taxonomy" id="39483"/>
    <lineage>
        <taxon>Bacteria</taxon>
        <taxon>Bacillati</taxon>
        <taxon>Bacillota</taxon>
        <taxon>Erysipelotrichia</taxon>
        <taxon>Erysipelotrichales</taxon>
        <taxon>Erysipelotrichaceae</taxon>
        <taxon>Faecalitalea</taxon>
    </lineage>
</organism>
<evidence type="ECO:0000313" key="3">
    <source>
        <dbReference type="Proteomes" id="UP001220658"/>
    </source>
</evidence>
<feature type="transmembrane region" description="Helical" evidence="1">
    <location>
        <begin position="45"/>
        <end position="68"/>
    </location>
</feature>
<dbReference type="Proteomes" id="UP001220658">
    <property type="component" value="Unassembled WGS sequence"/>
</dbReference>
<evidence type="ECO:0000256" key="1">
    <source>
        <dbReference type="SAM" id="Phobius"/>
    </source>
</evidence>
<feature type="transmembrane region" description="Helical" evidence="1">
    <location>
        <begin position="12"/>
        <end position="33"/>
    </location>
</feature>
<accession>A0AAW6FP21</accession>
<evidence type="ECO:0000313" key="2">
    <source>
        <dbReference type="EMBL" id="MDC0827235.1"/>
    </source>
</evidence>
<evidence type="ECO:0008006" key="4">
    <source>
        <dbReference type="Google" id="ProtNLM"/>
    </source>
</evidence>
<dbReference type="RefSeq" id="WP_195190749.1">
    <property type="nucleotide sequence ID" value="NZ_JADMUL010000002.1"/>
</dbReference>